<dbReference type="AlphaFoldDB" id="A0A1A9AI67"/>
<dbReference type="Proteomes" id="UP000078555">
    <property type="component" value="Unassembled WGS sequence"/>
</dbReference>
<name>A0A1A9AI67_PLAOA</name>
<keyword evidence="1" id="KW-0812">Transmembrane</keyword>
<gene>
    <name evidence="2" type="ORF">POVWA1_072730</name>
</gene>
<evidence type="ECO:0000313" key="3">
    <source>
        <dbReference type="Proteomes" id="UP000078555"/>
    </source>
</evidence>
<dbReference type="EMBL" id="FLRD01000898">
    <property type="protein sequence ID" value="SBT55852.1"/>
    <property type="molecule type" value="Genomic_DNA"/>
</dbReference>
<sequence length="866" mass="102067">MVEAESEKTKVMEKDPYLKLSGVYRFFREFNKKCSTIDDDFNCSSQLSNIKDETKELHIKFLRNIGKLSKPNNYFNKIDNGNNLEKRCIYLKYWLYHKLLSSGIENDDIDILLASVSSQTNYFLNDSYSCKFYKMNKKEIRELTKLYDYFLFYNIHKKYTVIDNKINKSAHCSYIKGIHDLFSKYVNECTKDESHDYCKEFNTYIKSHANDTELSLLIDKCKSDETATELQRKDEDIGESSLKNANNKFNIFGDIALYQQKENDSSTDGYMDNLKNAHQSIRCGKSECKENVKNICEHFIKLFSKLYKIPKKDISDDYPLYLNYWFNKKLKGIDITDAERKEVYEGFRNICSEENKMSILKDKIHYIEDNDYKKMNILYDMYDNYNKIERQEFGTSENVTTEKCLEYSKVCLEKYMEGIKIYYEKGDNQFYDALNVFRILYRNVKGRSKSCTNVTLSKLPQFISLEDLNKQNPKKEIIEECGNLTSNTSVETINGRNIYEDILKDFSEYGKYKKLDEQPIDKTVCTKYCEKCITLDEKYPGIKAFCAKMASNLKNLYSIQNMGGTHLNRCSHLTYWSYDKIMNTLNSSVHNTVDESISSELYNIMLQINSLLPAHEKCIYSFHGNFPKWKEEKDLHDYFENYDSLINVSSYNDTKGKHCNYVNYIYGLYKRHITDCCKCYNDPNVSCDNECPNYFKCDKKYVPNNLLTKFQCQGEKSSKEEKNIFHIAMIDRIVLWITKATNAKAKLSRTSNSDAPSTSETISEIISETTNNESLYDPFYGGMLICFVFLGILLLFFIFYRFTPIGSWFNKNGKKEIIMQNFHEENMNQFLDYDSNYDSNYDPNYDSNYENLNSRRKRIHLNYHPE</sequence>
<evidence type="ECO:0000313" key="2">
    <source>
        <dbReference type="EMBL" id="SBT55852.1"/>
    </source>
</evidence>
<protein>
    <submittedName>
        <fullName evidence="2">PIR Superfamily Protein</fullName>
    </submittedName>
</protein>
<evidence type="ECO:0000256" key="1">
    <source>
        <dbReference type="SAM" id="Phobius"/>
    </source>
</evidence>
<keyword evidence="1" id="KW-0472">Membrane</keyword>
<reference evidence="3" key="1">
    <citation type="submission" date="2016-05" db="EMBL/GenBank/DDBJ databases">
        <authorList>
            <person name="Naeem Raeece"/>
        </authorList>
    </citation>
    <scope>NUCLEOTIDE SEQUENCE [LARGE SCALE GENOMIC DNA]</scope>
</reference>
<dbReference type="InterPro" id="IPR008780">
    <property type="entry name" value="Plasmodium_Vir"/>
</dbReference>
<accession>A0A1A9AI67</accession>
<keyword evidence="1" id="KW-1133">Transmembrane helix</keyword>
<feature type="transmembrane region" description="Helical" evidence="1">
    <location>
        <begin position="779"/>
        <end position="800"/>
    </location>
</feature>
<keyword evidence="3" id="KW-1185">Reference proteome</keyword>
<dbReference type="Pfam" id="PF05795">
    <property type="entry name" value="Plasmodium_Vir"/>
    <property type="match status" value="3"/>
</dbReference>
<organism evidence="2 3">
    <name type="scientific">Plasmodium ovale wallikeri</name>
    <dbReference type="NCBI Taxonomy" id="864142"/>
    <lineage>
        <taxon>Eukaryota</taxon>
        <taxon>Sar</taxon>
        <taxon>Alveolata</taxon>
        <taxon>Apicomplexa</taxon>
        <taxon>Aconoidasida</taxon>
        <taxon>Haemosporida</taxon>
        <taxon>Plasmodiidae</taxon>
        <taxon>Plasmodium</taxon>
        <taxon>Plasmodium (Plasmodium)</taxon>
    </lineage>
</organism>
<proteinExistence type="predicted"/>